<dbReference type="EMBL" id="JAATJL010000001">
    <property type="protein sequence ID" value="NJC22907.1"/>
    <property type="molecule type" value="Genomic_DNA"/>
</dbReference>
<protein>
    <submittedName>
        <fullName evidence="2">Putative dehydrogenase</fullName>
    </submittedName>
</protein>
<dbReference type="InterPro" id="IPR051450">
    <property type="entry name" value="Gfo/Idh/MocA_Oxidoreductases"/>
</dbReference>
<dbReference type="InterPro" id="IPR036291">
    <property type="entry name" value="NAD(P)-bd_dom_sf"/>
</dbReference>
<feature type="domain" description="Gfo/Idh/MocA-like oxidoreductase N-terminal" evidence="1">
    <location>
        <begin position="2"/>
        <end position="105"/>
    </location>
</feature>
<dbReference type="SUPFAM" id="SSF55347">
    <property type="entry name" value="Glyceraldehyde-3-phosphate dehydrogenase-like, C-terminal domain"/>
    <property type="match status" value="1"/>
</dbReference>
<dbReference type="Gene3D" id="3.30.360.10">
    <property type="entry name" value="Dihydrodipicolinate Reductase, domain 2"/>
    <property type="match status" value="1"/>
</dbReference>
<organism evidence="2 3">
    <name type="scientific">Arthrobacter pigmenti</name>
    <dbReference type="NCBI Taxonomy" id="271432"/>
    <lineage>
        <taxon>Bacteria</taxon>
        <taxon>Bacillati</taxon>
        <taxon>Actinomycetota</taxon>
        <taxon>Actinomycetes</taxon>
        <taxon>Micrococcales</taxon>
        <taxon>Micrococcaceae</taxon>
        <taxon>Arthrobacter</taxon>
    </lineage>
</organism>
<keyword evidence="3" id="KW-1185">Reference proteome</keyword>
<dbReference type="AlphaFoldDB" id="A0A846RRX4"/>
<dbReference type="Proteomes" id="UP000547458">
    <property type="component" value="Unassembled WGS sequence"/>
</dbReference>
<accession>A0A846RRX4</accession>
<dbReference type="SUPFAM" id="SSF51735">
    <property type="entry name" value="NAD(P)-binding Rossmann-fold domains"/>
    <property type="match status" value="1"/>
</dbReference>
<sequence>MRALVRGTGSIGARHLRVLESMGVDELYAWPVRKGTGSTERADIPSRTVFVDTYPNAPLDLIIIATDTVRHVDDALGAVEQNPRSVLLEKPVAPTVQQCRPLLDHPRASIVSVSAPLRFHDGYVELAQLLEQEGTPTSAQIVSQSWLPSWRPGRDYRQSYSARSDEGGALRDLVHDIDYPLALLGTPDTVVARLGRGVLGIEAEESADLLWHSSGKEHPLAVSVRLDYVSPVKKREIRIATAHSALSWNVVTNSVIVERPGSVPELSVHPGDGDVDNVLARQSGTLLQRVGVVVDGLRHEYNAASLQAGVLAVAVCDAARLSDRTRRGETVVL</sequence>
<evidence type="ECO:0000259" key="1">
    <source>
        <dbReference type="Pfam" id="PF01408"/>
    </source>
</evidence>
<evidence type="ECO:0000313" key="3">
    <source>
        <dbReference type="Proteomes" id="UP000547458"/>
    </source>
</evidence>
<name>A0A846RRX4_9MICC</name>
<proteinExistence type="predicted"/>
<reference evidence="2 3" key="1">
    <citation type="submission" date="2020-03" db="EMBL/GenBank/DDBJ databases">
        <title>Sequencing the genomes of 1000 actinobacteria strains.</title>
        <authorList>
            <person name="Klenk H.-P."/>
        </authorList>
    </citation>
    <scope>NUCLEOTIDE SEQUENCE [LARGE SCALE GENOMIC DNA]</scope>
    <source>
        <strain evidence="2 3">DSM 16403</strain>
    </source>
</reference>
<evidence type="ECO:0000313" key="2">
    <source>
        <dbReference type="EMBL" id="NJC22907.1"/>
    </source>
</evidence>
<dbReference type="PANTHER" id="PTHR43377">
    <property type="entry name" value="BILIVERDIN REDUCTASE A"/>
    <property type="match status" value="1"/>
</dbReference>
<dbReference type="Gene3D" id="3.40.50.720">
    <property type="entry name" value="NAD(P)-binding Rossmann-like Domain"/>
    <property type="match status" value="1"/>
</dbReference>
<dbReference type="GO" id="GO:0000166">
    <property type="term" value="F:nucleotide binding"/>
    <property type="evidence" value="ECO:0007669"/>
    <property type="project" value="InterPro"/>
</dbReference>
<gene>
    <name evidence="2" type="ORF">BJ994_001983</name>
</gene>
<dbReference type="RefSeq" id="WP_167993762.1">
    <property type="nucleotide sequence ID" value="NZ_JAATJL010000001.1"/>
</dbReference>
<dbReference type="Pfam" id="PF01408">
    <property type="entry name" value="GFO_IDH_MocA"/>
    <property type="match status" value="1"/>
</dbReference>
<comment type="caution">
    <text evidence="2">The sequence shown here is derived from an EMBL/GenBank/DDBJ whole genome shotgun (WGS) entry which is preliminary data.</text>
</comment>
<dbReference type="PANTHER" id="PTHR43377:SF1">
    <property type="entry name" value="BILIVERDIN REDUCTASE A"/>
    <property type="match status" value="1"/>
</dbReference>
<dbReference type="InterPro" id="IPR000683">
    <property type="entry name" value="Gfo/Idh/MocA-like_OxRdtase_N"/>
</dbReference>